<dbReference type="FunFam" id="3.40.50.12780:FF:000012">
    <property type="entry name" value="Non-ribosomal peptide synthetase"/>
    <property type="match status" value="3"/>
</dbReference>
<dbReference type="PROSITE" id="PS00455">
    <property type="entry name" value="AMP_BINDING"/>
    <property type="match status" value="5"/>
</dbReference>
<dbReference type="Gene3D" id="3.30.300.30">
    <property type="match status" value="4"/>
</dbReference>
<feature type="compositionally biased region" description="Basic residues" evidence="7">
    <location>
        <begin position="5877"/>
        <end position="5902"/>
    </location>
</feature>
<evidence type="ECO:0000256" key="6">
    <source>
        <dbReference type="ARBA" id="ARBA00023194"/>
    </source>
</evidence>
<accession>A0A3G2JFB6</accession>
<dbReference type="NCBIfam" id="TIGR01720">
    <property type="entry name" value="NRPS-para261"/>
    <property type="match status" value="1"/>
</dbReference>
<evidence type="ECO:0000256" key="7">
    <source>
        <dbReference type="SAM" id="MobiDB-lite"/>
    </source>
</evidence>
<name>A0A3G2JFB6_9ACTN</name>
<dbReference type="FunFam" id="2.30.38.10:FF:000001">
    <property type="entry name" value="Non-ribosomal peptide synthetase PvdI"/>
    <property type="match status" value="4"/>
</dbReference>
<dbReference type="InterPro" id="IPR020806">
    <property type="entry name" value="PKS_PP-bd"/>
</dbReference>
<dbReference type="InterPro" id="IPR010060">
    <property type="entry name" value="NRPS_synth"/>
</dbReference>
<dbReference type="Gene3D" id="1.10.1200.10">
    <property type="entry name" value="ACP-like"/>
    <property type="match status" value="4"/>
</dbReference>
<dbReference type="Gene3D" id="3.30.559.10">
    <property type="entry name" value="Chloramphenicol acetyltransferase-like domain"/>
    <property type="match status" value="6"/>
</dbReference>
<dbReference type="FunFam" id="1.10.1200.10:FF:000005">
    <property type="entry name" value="Nonribosomal peptide synthetase 1"/>
    <property type="match status" value="2"/>
</dbReference>
<dbReference type="InterPro" id="IPR000873">
    <property type="entry name" value="AMP-dep_synth/lig_dom"/>
</dbReference>
<evidence type="ECO:0000256" key="5">
    <source>
        <dbReference type="ARBA" id="ARBA00022737"/>
    </source>
</evidence>
<feature type="domain" description="Carrier" evidence="8">
    <location>
        <begin position="4144"/>
        <end position="4218"/>
    </location>
</feature>
<protein>
    <submittedName>
        <fullName evidence="9">Amino acid adenylation domain-containing protein</fullName>
    </submittedName>
</protein>
<dbReference type="Pfam" id="PF00501">
    <property type="entry name" value="AMP-binding"/>
    <property type="match status" value="5"/>
</dbReference>
<comment type="similarity">
    <text evidence="2">Belongs to the ATP-dependent AMP-binding enzyme family.</text>
</comment>
<feature type="compositionally biased region" description="Low complexity" evidence="7">
    <location>
        <begin position="5666"/>
        <end position="5695"/>
    </location>
</feature>
<dbReference type="FunFam" id="3.30.300.30:FF:000010">
    <property type="entry name" value="Enterobactin synthetase component F"/>
    <property type="match status" value="2"/>
</dbReference>
<dbReference type="Pfam" id="PF13193">
    <property type="entry name" value="AMP-binding_C"/>
    <property type="match status" value="4"/>
</dbReference>
<dbReference type="GO" id="GO:0072330">
    <property type="term" value="P:monocarboxylic acid biosynthetic process"/>
    <property type="evidence" value="ECO:0007669"/>
    <property type="project" value="UniProtKB-ARBA"/>
</dbReference>
<dbReference type="PROSITE" id="PS00012">
    <property type="entry name" value="PHOSPHOPANTETHEINE"/>
    <property type="match status" value="4"/>
</dbReference>
<dbReference type="SMART" id="SM00823">
    <property type="entry name" value="PKS_PP"/>
    <property type="match status" value="4"/>
</dbReference>
<dbReference type="InterPro" id="IPR010071">
    <property type="entry name" value="AA_adenyl_dom"/>
</dbReference>
<dbReference type="PANTHER" id="PTHR45527">
    <property type="entry name" value="NONRIBOSOMAL PEPTIDE SYNTHETASE"/>
    <property type="match status" value="1"/>
</dbReference>
<dbReference type="FunFam" id="3.30.559.10:FF:000012">
    <property type="entry name" value="Non-ribosomal peptide synthetase"/>
    <property type="match status" value="1"/>
</dbReference>
<dbReference type="Gene3D" id="2.30.38.10">
    <property type="entry name" value="Luciferase, Domain 3"/>
    <property type="match status" value="5"/>
</dbReference>
<feature type="compositionally biased region" description="Basic residues" evidence="7">
    <location>
        <begin position="5621"/>
        <end position="5635"/>
    </location>
</feature>
<keyword evidence="3" id="KW-0596">Phosphopantetheine</keyword>
<dbReference type="Pfam" id="PF00668">
    <property type="entry name" value="Condensation"/>
    <property type="match status" value="6"/>
</dbReference>
<evidence type="ECO:0000256" key="4">
    <source>
        <dbReference type="ARBA" id="ARBA00022553"/>
    </source>
</evidence>
<evidence type="ECO:0000313" key="10">
    <source>
        <dbReference type="Proteomes" id="UP000268329"/>
    </source>
</evidence>
<dbReference type="GO" id="GO:0003824">
    <property type="term" value="F:catalytic activity"/>
    <property type="evidence" value="ECO:0007669"/>
    <property type="project" value="InterPro"/>
</dbReference>
<feature type="region of interest" description="Disordered" evidence="7">
    <location>
        <begin position="1"/>
        <end position="21"/>
    </location>
</feature>
<feature type="region of interest" description="Disordered" evidence="7">
    <location>
        <begin position="5538"/>
        <end position="5813"/>
    </location>
</feature>
<dbReference type="CDD" id="cd19543">
    <property type="entry name" value="DCL_NRPS"/>
    <property type="match status" value="2"/>
</dbReference>
<dbReference type="PROSITE" id="PS50075">
    <property type="entry name" value="CARRIER"/>
    <property type="match status" value="4"/>
</dbReference>
<dbReference type="FunFam" id="3.40.50.980:FF:000001">
    <property type="entry name" value="Non-ribosomal peptide synthetase"/>
    <property type="match status" value="4"/>
</dbReference>
<dbReference type="InterPro" id="IPR023213">
    <property type="entry name" value="CAT-like_dom_sf"/>
</dbReference>
<dbReference type="InterPro" id="IPR045851">
    <property type="entry name" value="AMP-bd_C_sf"/>
</dbReference>
<dbReference type="CDD" id="cd05930">
    <property type="entry name" value="A_NRPS"/>
    <property type="match status" value="1"/>
</dbReference>
<feature type="compositionally biased region" description="Basic and acidic residues" evidence="7">
    <location>
        <begin position="5837"/>
        <end position="5847"/>
    </location>
</feature>
<evidence type="ECO:0000256" key="1">
    <source>
        <dbReference type="ARBA" id="ARBA00001957"/>
    </source>
</evidence>
<dbReference type="CDD" id="cd19540">
    <property type="entry name" value="LCL_NRPS-like"/>
    <property type="match status" value="3"/>
</dbReference>
<feature type="compositionally biased region" description="Low complexity" evidence="7">
    <location>
        <begin position="5801"/>
        <end position="5813"/>
    </location>
</feature>
<dbReference type="SUPFAM" id="SSF56801">
    <property type="entry name" value="Acetyl-CoA synthetase-like"/>
    <property type="match status" value="5"/>
</dbReference>
<reference evidence="9 10" key="1">
    <citation type="submission" date="2018-10" db="EMBL/GenBank/DDBJ databases">
        <title>The genome of Streptomyces dangxiongensis Z022.</title>
        <authorList>
            <person name="Zhang B."/>
        </authorList>
    </citation>
    <scope>NUCLEOTIDE SEQUENCE [LARGE SCALE GENOMIC DNA]</scope>
    <source>
        <strain evidence="9 10">Z022</strain>
    </source>
</reference>
<dbReference type="GO" id="GO:0008610">
    <property type="term" value="P:lipid biosynthetic process"/>
    <property type="evidence" value="ECO:0007669"/>
    <property type="project" value="UniProtKB-ARBA"/>
</dbReference>
<keyword evidence="6" id="KW-0045">Antibiotic biosynthesis</keyword>
<dbReference type="InterPro" id="IPR001242">
    <property type="entry name" value="Condensation_dom"/>
</dbReference>
<keyword evidence="4" id="KW-0597">Phosphoprotein</keyword>
<dbReference type="InterPro" id="IPR009081">
    <property type="entry name" value="PP-bd_ACP"/>
</dbReference>
<feature type="region of interest" description="Disordered" evidence="7">
    <location>
        <begin position="5826"/>
        <end position="5918"/>
    </location>
</feature>
<dbReference type="Pfam" id="PF00550">
    <property type="entry name" value="PP-binding"/>
    <property type="match status" value="4"/>
</dbReference>
<evidence type="ECO:0000256" key="2">
    <source>
        <dbReference type="ARBA" id="ARBA00006432"/>
    </source>
</evidence>
<dbReference type="CDD" id="cd12116">
    <property type="entry name" value="A_NRPS_Ta1_like"/>
    <property type="match status" value="1"/>
</dbReference>
<evidence type="ECO:0000256" key="3">
    <source>
        <dbReference type="ARBA" id="ARBA00022450"/>
    </source>
</evidence>
<feature type="region of interest" description="Disordered" evidence="7">
    <location>
        <begin position="954"/>
        <end position="973"/>
    </location>
</feature>
<feature type="domain" description="Carrier" evidence="8">
    <location>
        <begin position="3080"/>
        <end position="3155"/>
    </location>
</feature>
<feature type="compositionally biased region" description="Polar residues" evidence="7">
    <location>
        <begin position="1"/>
        <end position="14"/>
    </location>
</feature>
<dbReference type="OrthoDB" id="2472181at2"/>
<dbReference type="SUPFAM" id="SSF47336">
    <property type="entry name" value="ACP-like"/>
    <property type="match status" value="4"/>
</dbReference>
<dbReference type="FunFam" id="1.10.1200.10:FF:000016">
    <property type="entry name" value="Non-ribosomal peptide synthase"/>
    <property type="match status" value="2"/>
</dbReference>
<feature type="compositionally biased region" description="Basic residues" evidence="7">
    <location>
        <begin position="5749"/>
        <end position="5776"/>
    </location>
</feature>
<feature type="domain" description="Carrier" evidence="8">
    <location>
        <begin position="973"/>
        <end position="1048"/>
    </location>
</feature>
<keyword evidence="5" id="KW-0677">Repeat</keyword>
<dbReference type="CDD" id="cd17652">
    <property type="entry name" value="A_NRPS_CmdD_like"/>
    <property type="match status" value="1"/>
</dbReference>
<dbReference type="GO" id="GO:0017000">
    <property type="term" value="P:antibiotic biosynthetic process"/>
    <property type="evidence" value="ECO:0007669"/>
    <property type="project" value="UniProtKB-KW"/>
</dbReference>
<evidence type="ECO:0000313" key="9">
    <source>
        <dbReference type="EMBL" id="AYN39399.1"/>
    </source>
</evidence>
<dbReference type="EMBL" id="CP033073">
    <property type="protein sequence ID" value="AYN39399.1"/>
    <property type="molecule type" value="Genomic_DNA"/>
</dbReference>
<dbReference type="PANTHER" id="PTHR45527:SF1">
    <property type="entry name" value="FATTY ACID SYNTHASE"/>
    <property type="match status" value="1"/>
</dbReference>
<proteinExistence type="inferred from homology"/>
<evidence type="ECO:0000259" key="8">
    <source>
        <dbReference type="PROSITE" id="PS50075"/>
    </source>
</evidence>
<dbReference type="Proteomes" id="UP000268329">
    <property type="component" value="Chromosome"/>
</dbReference>
<feature type="region of interest" description="Disordered" evidence="7">
    <location>
        <begin position="3061"/>
        <end position="3081"/>
    </location>
</feature>
<dbReference type="NCBIfam" id="TIGR01733">
    <property type="entry name" value="AA-adenyl-dom"/>
    <property type="match status" value="4"/>
</dbReference>
<comment type="cofactor">
    <cofactor evidence="1">
        <name>pantetheine 4'-phosphate</name>
        <dbReference type="ChEBI" id="CHEBI:47942"/>
    </cofactor>
</comment>
<organism evidence="9 10">
    <name type="scientific">Streptomyces dangxiongensis</name>
    <dbReference type="NCBI Taxonomy" id="1442032"/>
    <lineage>
        <taxon>Bacteria</taxon>
        <taxon>Bacillati</taxon>
        <taxon>Actinomycetota</taxon>
        <taxon>Actinomycetes</taxon>
        <taxon>Kitasatosporales</taxon>
        <taxon>Streptomycetaceae</taxon>
        <taxon>Streptomyces</taxon>
    </lineage>
</organism>
<gene>
    <name evidence="9" type="ORF">D9753_11265</name>
</gene>
<dbReference type="GO" id="GO:0044550">
    <property type="term" value="P:secondary metabolite biosynthetic process"/>
    <property type="evidence" value="ECO:0007669"/>
    <property type="project" value="UniProtKB-ARBA"/>
</dbReference>
<dbReference type="NCBIfam" id="NF003417">
    <property type="entry name" value="PRK04813.1"/>
    <property type="match status" value="5"/>
</dbReference>
<feature type="domain" description="Carrier" evidence="8">
    <location>
        <begin position="2038"/>
        <end position="2113"/>
    </location>
</feature>
<feature type="compositionally biased region" description="Basic and acidic residues" evidence="7">
    <location>
        <begin position="5571"/>
        <end position="5583"/>
    </location>
</feature>
<dbReference type="InterPro" id="IPR036736">
    <property type="entry name" value="ACP-like_sf"/>
</dbReference>
<dbReference type="KEGG" id="sdd:D9753_11265"/>
<dbReference type="Gene3D" id="3.40.50.980">
    <property type="match status" value="10"/>
</dbReference>
<dbReference type="Gene3D" id="3.30.559.30">
    <property type="entry name" value="Nonribosomal peptide synthetase, condensation domain"/>
    <property type="match status" value="6"/>
</dbReference>
<keyword evidence="10" id="KW-1185">Reference proteome</keyword>
<dbReference type="InterPro" id="IPR025110">
    <property type="entry name" value="AMP-bd_C"/>
</dbReference>
<dbReference type="GO" id="GO:0031177">
    <property type="term" value="F:phosphopantetheine binding"/>
    <property type="evidence" value="ECO:0007669"/>
    <property type="project" value="InterPro"/>
</dbReference>
<dbReference type="GO" id="GO:0005737">
    <property type="term" value="C:cytoplasm"/>
    <property type="evidence" value="ECO:0007669"/>
    <property type="project" value="TreeGrafter"/>
</dbReference>
<dbReference type="SUPFAM" id="SSF52777">
    <property type="entry name" value="CoA-dependent acyltransferases"/>
    <property type="match status" value="12"/>
</dbReference>
<feature type="compositionally biased region" description="Basic residues" evidence="7">
    <location>
        <begin position="5783"/>
        <end position="5797"/>
    </location>
</feature>
<sequence>MSPTGGSEVTTQTTRKGRGPSAIEEVLPLSPLQEGLLFHSLYDDGAGQDAYTVQLFVDLAGPLDAIRLRAAVTAVLRRHPNLRAGFRVVRSGKPVQFVPRHIDLPWREEDLGGLPPQQADTELARLADEERAERFDLAAPPLLRCLLVRRADDLHRLVLTNHHILMDGWSVPVLLREVFTAYEQGDRALEPSTPYRRYLEWLGRRDRQADERAWRAALDGLTEPTRVCAGAVPGGEPRLPERVETSLPARFRTGLARLTAEHAVTLNTVVQTAWGALLGRLTGRDDVVFGTTVSGRPADIPGVETMIGLFINTVPVRVRLDATETWAEALTRVQDEQSALGAHQHLGLSAIQTLAGTGDLFDTAVLVENYPVDPATSAALESGLRLVGAKGRDATHYPLTLVVSQRGDDLHVRLDHRPDLVDRPAAEALLDRFVRMLRAAVLHPDRPVAAADILSAGERERLLGEWNATATALSPALLPERFARQADTTPNAPAVTCDGVPLTYARLDARVRELAAELLRRGVGRGSLVALVLPRSADAVAAMLAVVRTGAAFLPVDAGFPAERVAFVLEDAAPAVVLASRDTASVLPAECAAVLVEDVEDTGPAREPVPVVEVTADDAAYVLYTSGSTGRPKGVVVPHGALRNFLGAMASHVALSPGDRWLAVTTFGFDIALLEVFLPLVCGATVVLASGDAVRDPAVLGDLVRTEGVAVMQATPSLWRALLEQVPRAVDGLRVLVGGEALDASLAGELAAGAASVRNLYGPTETTIWSTSAPVTGAEVPIGGPLANTRVYVLDGRLRLVPPGVPGELYIAGDGVARGYLGRAGLTAGRFVADPFGRAGSRMYRTGDVVQWSPDGRLLFVGRADDQVKIRGHRIELGEVEQALAAADGVAHAVATVREDTPGDKRLVGYVVPAEPRTAPDVTAVRRHVAGLLPEYMVPSAVVALDAVPLTPNGKTDRKALPAPDLGAREGRAPRTAQEEILCGLFADILSVPRVGIDDGFFELGGHSLLATRLVSRIRTVLGVEVPVRALFEAPTVAGLARYADTAAAARPALVRRERPGTVPLSFAQHRLWFVNRMDPDASHYNMSMALRLRGELDADALRSALADVLGRHESLRTVFPERDGQPYQHVLGPAEAAAQVLSTGRTGEDDLARVVAEATRKGFDLTAHIPLRATLLTLGPDDHVLVLVLHHIAGDAWSMRPLVRDLTGAYAARRTGSAPQWAPLPVQYADYALWQRDLFGDESDPGSLAARHLAYWKQTLAGLPGELPLVTDRPRPAVATHHGDQVPFDLDARLHRRLLTLASQSGVSLFMVFQAALAALLTRLGAGTDIPLGTPVAGRTDDAADDLVGVFINELVLRTDTSGAPTFRELLARVRETDLAAYAHQELPFERIVEELNPERSLARHPLFQVSLSLQDTAPPVPALPGLAAEVLRRDDDTARFDLALRLGETRAGDGAPGGVRAQALFATDLYDRPTVERLVARFVRLLHGAVAEPDRSIGDLEILSAEERADLLHARNDTGQALPESTLPRLFTRQAARTPEAPAVADGTEVLTYAQLDARSNRLARLLTSRGIGPEDLVGLALPRSATAVVAMLAAGKAGAAYLPLDTEQPGSRLDFIREDAAAAVLLTTEDTLARVPGLAGGPERLLVLDSEETRAALRRMSSQAPDPVGPPSPDQAAYVIYTSGSTGAPKGVVVPQRALADYAFRAARTYPGLAGRSLLHSSLSFDLGLTTLYGTLLAGGCLHVGDLDERLDVPGGLTFLKVTPSHLPLLELMPDVLAPHAELMTGGEALRGEQLAGRRTDRPDLALINHYGPTETTVGCLDHRLTGDGPVAPGPVPLGRPMWNTRAYVLDGRLRPVPDGTVGELYVAGHGLARGYANRPGLTAARFVADPHGPAGSRMYRTGDRVRWNADGELEFTGRADDQVKIRGHRVELGEVEAALLRVPEVASAAAALREDRPGDVRLTAYVVPHSPTGNPPGAGPDAETVRTHLAGTLAPYLVPADVVVLDALPLTANGKTDRAALPAPDPAHVPAGRAPRTPEEEVLCALFAEVLGTSRAGADDSFFHLGGHSLLATRLVNRVRTVLGVELPLRALFERPTPAGLAGLLRDAEHARPALAPRPRPERIPVSYAQRRLWFLNRMDPDSPLYNVPAVLRLTGPLDRDALGGALRDVAARHESLRTVFPAVDGEPVQRVLDGTGHLDLPVRPATAADVPDLVTELTGRGFDLTTEPPLRATLLGLGAAEHLLVLVMHHIASDAWSWRPFAADLGTAYAARAEGTAPAWQPLPVGYPDYALWQREVLGESASGEPGEIARQLAFWRDTLEGIPEELPLPVDRHRPAGGPHPASDVRFTLDAGLHERLVALARAHGVSLFMVLQAGVAALLGRLGCGTDIPLGTPVAGRTDEALDDLVGFFVNTLVLRTDTGGNPAFADLLTRVRETDLAAYAHQDLPFERLVEELNPARSLARHPLFQVMLTLEHAKGTALDLPGLTATVERGTAKWARYDLSFGLGERHTETGDPAGVDGVLEYATALFDPATARSLADRLVRLLRQVANDPARRLDDLDLFSADERTTVLEEWNDSASAVPVGLLPEWFAAQVAATPDAPAVRCAGTSWSYAELDVRVSELAGALARRGVRRGAVVALALPRSADAVAAMLAAGRVGAAFLPVDTGFPAERVAFVLADAAPAVVLASRGTASVVPPECEVVLVEDVRPSGDAVHPVTVSPEDAAYVLYTSGSTGRPKGVVVPHGALRNFLWAMRPVAGPAPGERWLAVTTFGFDIALLEVFGPLVAGATLVLAPRETVRDPRALAALARAEAVTVMQATPSLWRALLEQAPQAVEGLRVLVGGEALDPALAQELAASAASVVNLYGPTETTIWSTSAPVTGPEVSIGGPLANTRVYVLDAGLRPVPPGVAGELYIAGDGVARGYLGRAGVTAGRFVADPFGRAGSRMYRTGDVVRWSADGRLLFVGRADDQVKVRGHRIELGEVEAHLLAQLGVTAAVAAVLPGPDGVPRLVGYVVGTEDTAAVRGALASALPEYMVPSAVVALDAVPLTPNGKTDRRALPAPDLSTGPTREPRTAQEEILCGLFAETLGLDRVGIDDGFFELGGHSLLATRLVSRIRAVLGVEVPVRVLFEAPTVAGLARYADTAATARPALARRARPEPLPLSHAQHRLWMVNAIEEPGALYNLPLATRLRGELDTEALRTALADVVARHEVLRTLHTERGGLPYQRILDPAEARPGLRVVTVAESALDGAVAAAVRHVFRLDAELPLRATLLTLGPDDHVLVLVLHHIAGDAWSMRPLVRDLAEAYAARRTGSAPQWAPLPVQYADYALWQRELLGDVRDPDSEAARQAAYWKDALAGLPDVLELPAARPRPAEASHRGGLVPFEVDGALHRELLAMARSGRVTLFMVLQAALAALLTRLGAGTDIPLGTPVAGRTDDAADDLVGFFVNTLVLRADTSGDPTFRELLDRVRETDLTAYAHQDLPFEQLVRELGVERSLARHPLFQVMLVLDAFQRDGAALDGLTAEGVARPDTGEHGTAKFDLSLRVTEHRGPDGEPAGLTGTLAYATDLFDRPTAEAMTARFTRLLEEVAAAPHRALGDLDIPTLEKELQTGPHDGTEEALGSLIPRMIEEQVARTPDAPAVAGVGGTLTYAELNERANRLARLLIRQGAGPERVVALMVPRSPDMVVAVLAVLKSGAAYLPLDSEYPADRIAYMLGDAAPALALTTTAVRDRLPAAPGATRIVLDEPATRAALAGLAADDLTDTDRTASLTPRTPAYVIYTSGSTGRPKGVVVEHRGIPNLVRARIEPYAMGPGSRVLQFASLSFDAALSEICTPLSCGACLVLGPADMLDQVAELPELIRAHGVTHATLPPAVLTRLPEDALPSVRTLVIAGEAPPDGLVARWAAGRAMFNCYGPTETTVSCTMAGPLPARHGVPPIGRALPNLRVHVLDDRLAPVADGEPGELYVAGAGVARGYLGRPALTGERFVADPFGPAGTRMYRTGDVVRRRPDGELEFVGRADGQVKIRGLRVELGEVEAALAACPGVGQAVAAVREDEPGRPRLVGYLAAAPGTGLDTTAVRARLAEALPEYMVPSALVVLDRIPLTVNGKIDRAALPAPAASAGPAGTDGAPRTAREEVLCRVMAEVLGLPRVGTRDNFFALGGDSITALQVASRAREAGLAVSPRDMFRHQTVAGLAAAVAETRPGRAAPADDGVGPVPPTPVVRWLAQRRGPIDGLNQSVLLRVPSLGHDALTRALQAVTDHHDALRMRLSGSAASVSWGLTVRPVGDVPAADRITRVDVSGLPDDPADPALTALVTEEGEAARRRLDPGNGVMFQAVWFDGGTDRTGWLLLVAHHLVVDGVSWRILVPDLVAAWQAAAAGQTPRLAPVGTSARRWAQLLLAEAQTPERAAELDLWTRILEEHDPRIGADAFRPARDTRATAEHLAVRLPAATTGTLLTAVPDRFQARIDDVLLTGFACAAARWRERNGWGSGSSVLIDVETHGREDLADDVDLSRTVGWFTAIHPLRLDPGTGERTRRHGPAAALKRIKEQIRAVPDNGLGYGLLRYLNPDTAGLLAAHPAPQIGFNYLGRVNGTALGDGTPGGAPGWSGEPRMDTRVVPSDAGLPFAHPLEISAVTRETAEGPLLDVTFSWPGALFTEDQVRQLADDWFRALGELAAAAERPDAGGLTPSDLPLVSLTQAEIDALEAAPGGVEDVLPLSPLQEGLLFHTLYADSGPDVYAMQLSVDLEGPLDPVALRAAGQSLLERHPNLRAGFHHRADGSPVQVIARHVELPFEEADLTGLDEAAREAELARLTDAARDRRFDLAEAPLVRFLLIRLGEERHRLVILKHHIVLDGWSMPLFLRDLVALYHGEQAALPPVVPYRDYFVWLAGQDRAATEEAWRRALDGLSEPSLLAPAGSGAPTRMPQEVGRALPAETTAALQAYAAENAVTLNTVLQGAWAVLLGRLLGRDDVVFGTTVSGRPPELPGIESIVGLFINTLPVRVRLDPAGDWGALLTRLQDEQSALTAHHHVGLADIQRLTGAGGDLFDTLVVYENFPTTSGGGRQGALRATSVDGRAAAHYPLSLIASLGDGRLRLRLDHRPELFDTRTVETLLDRLVHVLEGITAAPRQPLATVDIADAEERERLIDGWNGGPLDVPADPPTMTRRFAQAVAEGPDDTAVRLGGTRLTYRELDERANRTARRLIELGVRPETRVGVLLDRSVDLIVSVLAVLKASAVYVPLEPTYPDERVRLLLDETRSPVLLTDSGRAGHWTERLAGRVTVVAADTDPGIPAQPATEPDVTVLPDQLAYVIYTSGSTGTPKGVAVSHRAVVELAADHWWKLDATQRVLFHSPHAWDVSTLEWWVPLLNHGEVVVAPPGKVDLEAIASLVVEEGITGLWASGGLFRLLAETHPECFRGLAEVRTGGDVVPAYAVRRALDACVGTDTVVTAGYGPTETTVFSTRHSMHPGDEVPESVPIGAAIDGTRAYVLSPGLRPQPAGVVGELYLAGSGVARGLREQPGYDRRAVRRRPLRRARHPDVPHRRPGPPACRRADGVRRPDRRTGQAARVPRRAARGGGGALRPPRHRAGRRPGPGGPPRRQAPRRLRGARRRRPGARPEGTPGPSGGAAPGVHGAVRAGRPRRAAAHLAHQAGPQGPARAGAAARPLRRTAAQPPGGDGAVRAVRRRPRRARPRHRRRLLPAGRELAARRLPGQPHPVGPRLRAEHPGTVHRPHRARAGRTAGGRHRTRRAQRTRRPAAAAHQGKRPRPVLLPRRRRPELAVRGAAAPPARVPAGLRCAGQGVLHARIPARQHRGDRRALHRADPRRPARRPLPPAGLVLRRARRPGGRDPPPGGRGRGRPGRRARLVPRHLRRDRARRARVRGAEPDGGTAGGHRPR</sequence>
<feature type="compositionally biased region" description="Basic residues" evidence="7">
    <location>
        <begin position="5546"/>
        <end position="5556"/>
    </location>
</feature>
<feature type="compositionally biased region" description="Basic residues" evidence="7">
    <location>
        <begin position="5703"/>
        <end position="5719"/>
    </location>
</feature>
<dbReference type="InterPro" id="IPR006162">
    <property type="entry name" value="Ppantetheine_attach_site"/>
</dbReference>
<dbReference type="InterPro" id="IPR020845">
    <property type="entry name" value="AMP-binding_CS"/>
</dbReference>
<dbReference type="GO" id="GO:0043041">
    <property type="term" value="P:amino acid activation for nonribosomal peptide biosynthetic process"/>
    <property type="evidence" value="ECO:0007669"/>
    <property type="project" value="TreeGrafter"/>
</dbReference>